<dbReference type="GO" id="GO:0016616">
    <property type="term" value="F:oxidoreductase activity, acting on the CH-OH group of donors, NAD or NADP as acceptor"/>
    <property type="evidence" value="ECO:0007669"/>
    <property type="project" value="InterPro"/>
</dbReference>
<dbReference type="Pfam" id="PF00984">
    <property type="entry name" value="UDPG_MGDP_dh"/>
    <property type="match status" value="1"/>
</dbReference>
<dbReference type="Gene3D" id="3.40.50.720">
    <property type="entry name" value="NAD(P)-binding Rossmann-like Domain"/>
    <property type="match status" value="2"/>
</dbReference>
<dbReference type="AlphaFoldDB" id="X0TNX8"/>
<feature type="non-terminal residue" evidence="3">
    <location>
        <position position="1"/>
    </location>
</feature>
<dbReference type="GO" id="GO:0000271">
    <property type="term" value="P:polysaccharide biosynthetic process"/>
    <property type="evidence" value="ECO:0007669"/>
    <property type="project" value="InterPro"/>
</dbReference>
<dbReference type="SUPFAM" id="SSF48179">
    <property type="entry name" value="6-phosphogluconate dehydrogenase C-terminal domain-like"/>
    <property type="match status" value="1"/>
</dbReference>
<sequence>YIKHIPSSLIKQVVTEGRFRASVDPKSLKSCDAILICVPTPLTKMREPDTSYVESTAYLIADHLHRGQLITLESTTYPGTTRELVRPILETSGLKVEKDFFLAYSPEREDPGRTDFTTETIPKVVGGFGPKSLKIAAALYGAAVSQVVKVSSCEVAEASKILENVYRCVNIALVNELKMLFDRMGIDVWEVVRAASTKPFGFQPFYPGPGLGGHCIPIDPFYLTWKARQYDMTTRFIELAGEINTFMPEYVIARLSETLNKKRKALNGS</sequence>
<dbReference type="PIRSF" id="PIRSF000124">
    <property type="entry name" value="UDPglc_GDPman_dh"/>
    <property type="match status" value="1"/>
</dbReference>
<feature type="domain" description="UDP-glucose/GDP-mannose dehydrogenase N-terminal" evidence="2">
    <location>
        <begin position="8"/>
        <end position="134"/>
    </location>
</feature>
<feature type="domain" description="UDP-glucose/GDP-mannose dehydrogenase dimerisation" evidence="1">
    <location>
        <begin position="155"/>
        <end position="245"/>
    </location>
</feature>
<dbReference type="GO" id="GO:0051287">
    <property type="term" value="F:NAD binding"/>
    <property type="evidence" value="ECO:0007669"/>
    <property type="project" value="InterPro"/>
</dbReference>
<dbReference type="GO" id="GO:0016628">
    <property type="term" value="F:oxidoreductase activity, acting on the CH-CH group of donors, NAD or NADP as acceptor"/>
    <property type="evidence" value="ECO:0007669"/>
    <property type="project" value="InterPro"/>
</dbReference>
<name>X0TNX8_9ZZZZ</name>
<evidence type="ECO:0008006" key="4">
    <source>
        <dbReference type="Google" id="ProtNLM"/>
    </source>
</evidence>
<dbReference type="PIRSF" id="PIRSF500136">
    <property type="entry name" value="UDP_ManNAc_DH"/>
    <property type="match status" value="1"/>
</dbReference>
<dbReference type="PANTHER" id="PTHR43491:SF1">
    <property type="entry name" value="UDP-N-ACETYL-D-MANNOSAMINE DEHYDROGENASE"/>
    <property type="match status" value="1"/>
</dbReference>
<dbReference type="Pfam" id="PF03721">
    <property type="entry name" value="UDPG_MGDP_dh_N"/>
    <property type="match status" value="1"/>
</dbReference>
<dbReference type="InterPro" id="IPR001732">
    <property type="entry name" value="UDP-Glc/GDP-Man_DH_N"/>
</dbReference>
<accession>X0TNX8</accession>
<dbReference type="InterPro" id="IPR008927">
    <property type="entry name" value="6-PGluconate_DH-like_C_sf"/>
</dbReference>
<dbReference type="SUPFAM" id="SSF51735">
    <property type="entry name" value="NAD(P)-binding Rossmann-fold domains"/>
    <property type="match status" value="1"/>
</dbReference>
<protein>
    <recommendedName>
        <fullName evidence="4">Nucleotide sugar dehydrogenase</fullName>
    </recommendedName>
</protein>
<feature type="non-terminal residue" evidence="3">
    <location>
        <position position="269"/>
    </location>
</feature>
<dbReference type="NCBIfam" id="TIGR03026">
    <property type="entry name" value="NDP-sugDHase"/>
    <property type="match status" value="1"/>
</dbReference>
<organism evidence="3">
    <name type="scientific">marine sediment metagenome</name>
    <dbReference type="NCBI Taxonomy" id="412755"/>
    <lineage>
        <taxon>unclassified sequences</taxon>
        <taxon>metagenomes</taxon>
        <taxon>ecological metagenomes</taxon>
    </lineage>
</organism>
<dbReference type="PANTHER" id="PTHR43491">
    <property type="entry name" value="UDP-N-ACETYL-D-MANNOSAMINE DEHYDROGENASE"/>
    <property type="match status" value="1"/>
</dbReference>
<gene>
    <name evidence="3" type="ORF">S01H1_20794</name>
</gene>
<proteinExistence type="predicted"/>
<dbReference type="EMBL" id="BARS01011432">
    <property type="protein sequence ID" value="GAF89847.1"/>
    <property type="molecule type" value="Genomic_DNA"/>
</dbReference>
<dbReference type="InterPro" id="IPR028359">
    <property type="entry name" value="UDP_ManNAc/GlcNAc_DH"/>
</dbReference>
<dbReference type="InterPro" id="IPR014026">
    <property type="entry name" value="UDP-Glc/GDP-Man_DH_dimer"/>
</dbReference>
<evidence type="ECO:0000259" key="2">
    <source>
        <dbReference type="Pfam" id="PF03721"/>
    </source>
</evidence>
<comment type="caution">
    <text evidence="3">The sequence shown here is derived from an EMBL/GenBank/DDBJ whole genome shotgun (WGS) entry which is preliminary data.</text>
</comment>
<dbReference type="InterPro" id="IPR036291">
    <property type="entry name" value="NAD(P)-bd_dom_sf"/>
</dbReference>
<evidence type="ECO:0000259" key="1">
    <source>
        <dbReference type="Pfam" id="PF00984"/>
    </source>
</evidence>
<dbReference type="InterPro" id="IPR017476">
    <property type="entry name" value="UDP-Glc/GDP-Man"/>
</dbReference>
<reference evidence="3" key="1">
    <citation type="journal article" date="2014" name="Front. Microbiol.">
        <title>High frequency of phylogenetically diverse reductive dehalogenase-homologous genes in deep subseafloor sedimentary metagenomes.</title>
        <authorList>
            <person name="Kawai M."/>
            <person name="Futagami T."/>
            <person name="Toyoda A."/>
            <person name="Takaki Y."/>
            <person name="Nishi S."/>
            <person name="Hori S."/>
            <person name="Arai W."/>
            <person name="Tsubouchi T."/>
            <person name="Morono Y."/>
            <person name="Uchiyama I."/>
            <person name="Ito T."/>
            <person name="Fujiyama A."/>
            <person name="Inagaki F."/>
            <person name="Takami H."/>
        </authorList>
    </citation>
    <scope>NUCLEOTIDE SEQUENCE</scope>
    <source>
        <strain evidence="3">Expedition CK06-06</strain>
    </source>
</reference>
<evidence type="ECO:0000313" key="3">
    <source>
        <dbReference type="EMBL" id="GAF89847.1"/>
    </source>
</evidence>